<dbReference type="Proteomes" id="UP001054837">
    <property type="component" value="Unassembled WGS sequence"/>
</dbReference>
<evidence type="ECO:0000313" key="1">
    <source>
        <dbReference type="EMBL" id="GIY75858.1"/>
    </source>
</evidence>
<proteinExistence type="predicted"/>
<dbReference type="EMBL" id="BPLQ01013908">
    <property type="protein sequence ID" value="GIY75858.1"/>
    <property type="molecule type" value="Genomic_DNA"/>
</dbReference>
<evidence type="ECO:0000313" key="2">
    <source>
        <dbReference type="Proteomes" id="UP001054837"/>
    </source>
</evidence>
<dbReference type="AlphaFoldDB" id="A0AAV4W2G1"/>
<accession>A0AAV4W2G1</accession>
<organism evidence="1 2">
    <name type="scientific">Caerostris darwini</name>
    <dbReference type="NCBI Taxonomy" id="1538125"/>
    <lineage>
        <taxon>Eukaryota</taxon>
        <taxon>Metazoa</taxon>
        <taxon>Ecdysozoa</taxon>
        <taxon>Arthropoda</taxon>
        <taxon>Chelicerata</taxon>
        <taxon>Arachnida</taxon>
        <taxon>Araneae</taxon>
        <taxon>Araneomorphae</taxon>
        <taxon>Entelegynae</taxon>
        <taxon>Araneoidea</taxon>
        <taxon>Araneidae</taxon>
        <taxon>Caerostris</taxon>
    </lineage>
</organism>
<comment type="caution">
    <text evidence="1">The sequence shown here is derived from an EMBL/GenBank/DDBJ whole genome shotgun (WGS) entry which is preliminary data.</text>
</comment>
<name>A0AAV4W2G1_9ARAC</name>
<gene>
    <name evidence="1" type="ORF">CDAR_576701</name>
</gene>
<reference evidence="1 2" key="1">
    <citation type="submission" date="2021-06" db="EMBL/GenBank/DDBJ databases">
        <title>Caerostris darwini draft genome.</title>
        <authorList>
            <person name="Kono N."/>
            <person name="Arakawa K."/>
        </authorList>
    </citation>
    <scope>NUCLEOTIDE SEQUENCE [LARGE SCALE GENOMIC DNA]</scope>
</reference>
<sequence>MTERIRCGLDGVGKLEINPWCEDVKDYPLGFWGRVINSTSSTKALLKWFFHTHTELSMGMELKSFSRGNTEIMAEDTMVN</sequence>
<protein>
    <submittedName>
        <fullName evidence="1">Uncharacterized protein</fullName>
    </submittedName>
</protein>
<keyword evidence="2" id="KW-1185">Reference proteome</keyword>